<evidence type="ECO:0000256" key="1">
    <source>
        <dbReference type="SAM" id="Coils"/>
    </source>
</evidence>
<dbReference type="AlphaFoldDB" id="A0A8I1WG46"/>
<sequence length="382" mass="44697">MANGLKLLEGTKNDRDKYIKRTDVLDKVKKVVLLKDGEHMTVKMVADFYEVELKTIQSVMNRNKAELEFDGVETLKGQGLKVYKSTYLQGEGMYKKIARLNIIPRQAVLRIGMLLTDSEVASKVRDYLLEIEKNTARKDKESTLKFLGTWNKELDDFVFKYIQTGIKSSIPIRKSMKELSSILEVNYGLLHSRWYTGDKVLKPLRHRLDKQTLIKVSKGEHLKNNKQYTDDCFIHSSRVNEQIANSNEQYQELKQVCNRLLNGINSVYSQNERDYTRTVNIYKIINQIKTTQEQHSKAFDEIHKKIDHIEESLEERKEDKIIELNKELHKVKQKLKTANKDNKKLSMHISRLTILNEDTDFQKDINSTAFKMERNGNLTKMY</sequence>
<dbReference type="EMBL" id="JAGFPW010000022">
    <property type="protein sequence ID" value="MBO3796292.1"/>
    <property type="molecule type" value="Genomic_DNA"/>
</dbReference>
<organism evidence="2 3">
    <name type="scientific">Bacillus subtilis</name>
    <dbReference type="NCBI Taxonomy" id="1423"/>
    <lineage>
        <taxon>Bacteria</taxon>
        <taxon>Bacillati</taxon>
        <taxon>Bacillota</taxon>
        <taxon>Bacilli</taxon>
        <taxon>Bacillales</taxon>
        <taxon>Bacillaceae</taxon>
        <taxon>Bacillus</taxon>
    </lineage>
</organism>
<accession>A0A8I1WG46</accession>
<feature type="coiled-coil region" evidence="1">
    <location>
        <begin position="236"/>
        <end position="263"/>
    </location>
</feature>
<dbReference type="RefSeq" id="WP_208556691.1">
    <property type="nucleotide sequence ID" value="NZ_JAGFPW010000022.1"/>
</dbReference>
<proteinExistence type="predicted"/>
<dbReference type="Proteomes" id="UP000665181">
    <property type="component" value="Unassembled WGS sequence"/>
</dbReference>
<keyword evidence="1" id="KW-0175">Coiled coil</keyword>
<name>A0A8I1WG46_BACIU</name>
<evidence type="ECO:0000313" key="2">
    <source>
        <dbReference type="EMBL" id="MBO3796292.1"/>
    </source>
</evidence>
<gene>
    <name evidence="2" type="ORF">J5227_18700</name>
</gene>
<feature type="coiled-coil region" evidence="1">
    <location>
        <begin position="314"/>
        <end position="341"/>
    </location>
</feature>
<evidence type="ECO:0000313" key="3">
    <source>
        <dbReference type="Proteomes" id="UP000665181"/>
    </source>
</evidence>
<reference evidence="2" key="1">
    <citation type="submission" date="2021-03" db="EMBL/GenBank/DDBJ databases">
        <title>Isolation of Bacillus subtilis from fermented food sample.</title>
        <authorList>
            <person name="Lakshmanan V."/>
            <person name="Athira K."/>
            <person name="Rajagopal K."/>
        </authorList>
    </citation>
    <scope>NUCLEOTIDE SEQUENCE</scope>
    <source>
        <strain evidence="2">S1</strain>
    </source>
</reference>
<comment type="caution">
    <text evidence="2">The sequence shown here is derived from an EMBL/GenBank/DDBJ whole genome shotgun (WGS) entry which is preliminary data.</text>
</comment>
<protein>
    <submittedName>
        <fullName evidence="2">Uncharacterized protein</fullName>
    </submittedName>
</protein>